<dbReference type="GO" id="GO:0071944">
    <property type="term" value="C:cell periphery"/>
    <property type="evidence" value="ECO:0007669"/>
    <property type="project" value="UniProtKB-ARBA"/>
</dbReference>
<feature type="transmembrane region" description="Helical" evidence="6">
    <location>
        <begin position="272"/>
        <end position="297"/>
    </location>
</feature>
<dbReference type="PANTHER" id="PTHR15549">
    <property type="entry name" value="PAIRED IMMUNOGLOBULIN-LIKE TYPE 2 RECEPTOR"/>
    <property type="match status" value="1"/>
</dbReference>
<comment type="subcellular location">
    <subcellularLocation>
        <location evidence="1">Membrane</location>
        <topology evidence="1">Single-pass membrane protein</topology>
    </subcellularLocation>
</comment>
<evidence type="ECO:0000256" key="2">
    <source>
        <dbReference type="ARBA" id="ARBA00022692"/>
    </source>
</evidence>
<evidence type="ECO:0000256" key="5">
    <source>
        <dbReference type="SAM" id="MobiDB-lite"/>
    </source>
</evidence>
<accession>A0A0C3NFQ1</accession>
<evidence type="ECO:0000256" key="4">
    <source>
        <dbReference type="ARBA" id="ARBA00023136"/>
    </source>
</evidence>
<keyword evidence="4 6" id="KW-0472">Membrane</keyword>
<dbReference type="GO" id="GO:0016020">
    <property type="term" value="C:membrane"/>
    <property type="evidence" value="ECO:0007669"/>
    <property type="project" value="UniProtKB-SubCell"/>
</dbReference>
<dbReference type="HOGENOM" id="CLU_034393_0_0_1"/>
<gene>
    <name evidence="8" type="ORF">M404DRAFT_1008218</name>
</gene>
<feature type="region of interest" description="Disordered" evidence="5">
    <location>
        <begin position="353"/>
        <end position="392"/>
    </location>
</feature>
<dbReference type="PANTHER" id="PTHR15549:SF27">
    <property type="entry name" value="CHITIN-BINDING TYPE-1 DOMAIN-CONTAINING PROTEIN"/>
    <property type="match status" value="1"/>
</dbReference>
<feature type="compositionally biased region" description="Polar residues" evidence="5">
    <location>
        <begin position="414"/>
        <end position="451"/>
    </location>
</feature>
<organism evidence="8 9">
    <name type="scientific">Pisolithus tinctorius Marx 270</name>
    <dbReference type="NCBI Taxonomy" id="870435"/>
    <lineage>
        <taxon>Eukaryota</taxon>
        <taxon>Fungi</taxon>
        <taxon>Dikarya</taxon>
        <taxon>Basidiomycota</taxon>
        <taxon>Agaricomycotina</taxon>
        <taxon>Agaricomycetes</taxon>
        <taxon>Agaricomycetidae</taxon>
        <taxon>Boletales</taxon>
        <taxon>Sclerodermatineae</taxon>
        <taxon>Pisolithaceae</taxon>
        <taxon>Pisolithus</taxon>
    </lineage>
</organism>
<sequence>MLGPISSVWLVVFTFFIAVRTYTIDDSNYSVLKFSENPAGPVWGPFGSDTGEQLSIRLPNGTMMAINSAQCYDGTFTNAACSTSNNCAVQFSFTGSGITIYVLQAGPQGMSASLSIDSGTATTATLGAPPAPQYNIPRVVLFDVQNLVSGNHTAIMTVLDWDGGFSGMMLDYIDVNDAVVAGTTSTTPVTNQTPTPTTTQSSSNPSTTVSVTLQSSQSTTAASNQTSSTATPPAIVSSLTNSTSTSAAVGATSSPSSGSSNLSTSSSSKINVGAIAGGAAAGAVGLLALCALVVLFFRRRRLRSSNGNTTPLLRRPESRFLAGPFVDPFARTPTVPGDGSILTVAGGELSGTSIGGADAGTTPDIGSQSPSLPSSTATRFSPQGGSAAQGSVPDISSAAVGVSPLRQLPAIPISPSTLSTRATENAQFSSQGGSREASQTSGIGPNSQSRMQPVLTDEQADFVTSLYQNNVPAPVVARVLERMLANPNPSPYGSNPGAAIGPYDPELRAYMPVPTSGHRRVLSWLGSQVGDAESTAPPSYDHAQTHS</sequence>
<dbReference type="AlphaFoldDB" id="A0A0C3NFQ1"/>
<evidence type="ECO:0000256" key="3">
    <source>
        <dbReference type="ARBA" id="ARBA00022989"/>
    </source>
</evidence>
<dbReference type="Gene3D" id="2.60.120.260">
    <property type="entry name" value="Galactose-binding domain-like"/>
    <property type="match status" value="1"/>
</dbReference>
<protein>
    <submittedName>
        <fullName evidence="8">Uncharacterized protein</fullName>
    </submittedName>
</protein>
<dbReference type="STRING" id="870435.A0A0C3NFQ1"/>
<evidence type="ECO:0000313" key="9">
    <source>
        <dbReference type="Proteomes" id="UP000054217"/>
    </source>
</evidence>
<reference evidence="8 9" key="1">
    <citation type="submission" date="2014-04" db="EMBL/GenBank/DDBJ databases">
        <authorList>
            <consortium name="DOE Joint Genome Institute"/>
            <person name="Kuo A."/>
            <person name="Kohler A."/>
            <person name="Costa M.D."/>
            <person name="Nagy L.G."/>
            <person name="Floudas D."/>
            <person name="Copeland A."/>
            <person name="Barry K.W."/>
            <person name="Cichocki N."/>
            <person name="Veneault-Fourrey C."/>
            <person name="LaButti K."/>
            <person name="Lindquist E.A."/>
            <person name="Lipzen A."/>
            <person name="Lundell T."/>
            <person name="Morin E."/>
            <person name="Murat C."/>
            <person name="Sun H."/>
            <person name="Tunlid A."/>
            <person name="Henrissat B."/>
            <person name="Grigoriev I.V."/>
            <person name="Hibbett D.S."/>
            <person name="Martin F."/>
            <person name="Nordberg H.P."/>
            <person name="Cantor M.N."/>
            <person name="Hua S.X."/>
        </authorList>
    </citation>
    <scope>NUCLEOTIDE SEQUENCE [LARGE SCALE GENOMIC DNA]</scope>
    <source>
        <strain evidence="8 9">Marx 270</strain>
    </source>
</reference>
<feature type="region of interest" description="Disordered" evidence="5">
    <location>
        <begin position="414"/>
        <end position="452"/>
    </location>
</feature>
<feature type="signal peptide" evidence="7">
    <location>
        <begin position="1"/>
        <end position="21"/>
    </location>
</feature>
<evidence type="ECO:0000256" key="1">
    <source>
        <dbReference type="ARBA" id="ARBA00004167"/>
    </source>
</evidence>
<feature type="compositionally biased region" description="Polar residues" evidence="5">
    <location>
        <begin position="364"/>
        <end position="389"/>
    </location>
</feature>
<evidence type="ECO:0000256" key="7">
    <source>
        <dbReference type="SAM" id="SignalP"/>
    </source>
</evidence>
<feature type="region of interest" description="Disordered" evidence="5">
    <location>
        <begin position="185"/>
        <end position="267"/>
    </location>
</feature>
<dbReference type="InParanoid" id="A0A0C3NFQ1"/>
<feature type="chain" id="PRO_5002167397" evidence="7">
    <location>
        <begin position="22"/>
        <end position="547"/>
    </location>
</feature>
<dbReference type="InterPro" id="IPR051694">
    <property type="entry name" value="Immunoregulatory_rcpt-like"/>
</dbReference>
<keyword evidence="7" id="KW-0732">Signal</keyword>
<dbReference type="Proteomes" id="UP000054217">
    <property type="component" value="Unassembled WGS sequence"/>
</dbReference>
<evidence type="ECO:0000313" key="8">
    <source>
        <dbReference type="EMBL" id="KIN94605.1"/>
    </source>
</evidence>
<evidence type="ECO:0000256" key="6">
    <source>
        <dbReference type="SAM" id="Phobius"/>
    </source>
</evidence>
<reference evidence="9" key="2">
    <citation type="submission" date="2015-01" db="EMBL/GenBank/DDBJ databases">
        <title>Evolutionary Origins and Diversification of the Mycorrhizal Mutualists.</title>
        <authorList>
            <consortium name="DOE Joint Genome Institute"/>
            <consortium name="Mycorrhizal Genomics Consortium"/>
            <person name="Kohler A."/>
            <person name="Kuo A."/>
            <person name="Nagy L.G."/>
            <person name="Floudas D."/>
            <person name="Copeland A."/>
            <person name="Barry K.W."/>
            <person name="Cichocki N."/>
            <person name="Veneault-Fourrey C."/>
            <person name="LaButti K."/>
            <person name="Lindquist E.A."/>
            <person name="Lipzen A."/>
            <person name="Lundell T."/>
            <person name="Morin E."/>
            <person name="Murat C."/>
            <person name="Riley R."/>
            <person name="Ohm R."/>
            <person name="Sun H."/>
            <person name="Tunlid A."/>
            <person name="Henrissat B."/>
            <person name="Grigoriev I.V."/>
            <person name="Hibbett D.S."/>
            <person name="Martin F."/>
        </authorList>
    </citation>
    <scope>NUCLEOTIDE SEQUENCE [LARGE SCALE GENOMIC DNA]</scope>
    <source>
        <strain evidence="9">Marx 270</strain>
    </source>
</reference>
<keyword evidence="2 6" id="KW-0812">Transmembrane</keyword>
<proteinExistence type="predicted"/>
<name>A0A0C3NFQ1_PISTI</name>
<dbReference type="EMBL" id="KN832092">
    <property type="protein sequence ID" value="KIN94605.1"/>
    <property type="molecule type" value="Genomic_DNA"/>
</dbReference>
<dbReference type="OrthoDB" id="2689783at2759"/>
<keyword evidence="3 6" id="KW-1133">Transmembrane helix</keyword>
<keyword evidence="9" id="KW-1185">Reference proteome</keyword>